<protein>
    <submittedName>
        <fullName evidence="2">Uncharacterized protein</fullName>
    </submittedName>
</protein>
<evidence type="ECO:0000313" key="3">
    <source>
        <dbReference type="Proteomes" id="UP001443914"/>
    </source>
</evidence>
<comment type="caution">
    <text evidence="2">The sequence shown here is derived from an EMBL/GenBank/DDBJ whole genome shotgun (WGS) entry which is preliminary data.</text>
</comment>
<evidence type="ECO:0000313" key="2">
    <source>
        <dbReference type="EMBL" id="KAK9723773.1"/>
    </source>
</evidence>
<sequence>MGLPFISPNPFSLPLWYPIPFAHSLPSHHHTPPYIINTHLQPTSANTSRHHYHRCGYPPPVTPPPTCYRQLPPTHLSLSIRNPYHNAHKHLTNSNPLSHPPKH</sequence>
<evidence type="ECO:0000256" key="1">
    <source>
        <dbReference type="SAM" id="MobiDB-lite"/>
    </source>
</evidence>
<organism evidence="2 3">
    <name type="scientific">Saponaria officinalis</name>
    <name type="common">Common soapwort</name>
    <name type="synonym">Lychnis saponaria</name>
    <dbReference type="NCBI Taxonomy" id="3572"/>
    <lineage>
        <taxon>Eukaryota</taxon>
        <taxon>Viridiplantae</taxon>
        <taxon>Streptophyta</taxon>
        <taxon>Embryophyta</taxon>
        <taxon>Tracheophyta</taxon>
        <taxon>Spermatophyta</taxon>
        <taxon>Magnoliopsida</taxon>
        <taxon>eudicotyledons</taxon>
        <taxon>Gunneridae</taxon>
        <taxon>Pentapetalae</taxon>
        <taxon>Caryophyllales</taxon>
        <taxon>Caryophyllaceae</taxon>
        <taxon>Caryophylleae</taxon>
        <taxon>Saponaria</taxon>
    </lineage>
</organism>
<dbReference type="Proteomes" id="UP001443914">
    <property type="component" value="Unassembled WGS sequence"/>
</dbReference>
<proteinExistence type="predicted"/>
<accession>A0AAW1KTH5</accession>
<feature type="region of interest" description="Disordered" evidence="1">
    <location>
        <begin position="78"/>
        <end position="103"/>
    </location>
</feature>
<keyword evidence="3" id="KW-1185">Reference proteome</keyword>
<gene>
    <name evidence="2" type="ORF">RND81_05G024200</name>
</gene>
<reference evidence="2" key="1">
    <citation type="submission" date="2024-03" db="EMBL/GenBank/DDBJ databases">
        <title>WGS assembly of Saponaria officinalis var. Norfolk2.</title>
        <authorList>
            <person name="Jenkins J."/>
            <person name="Shu S."/>
            <person name="Grimwood J."/>
            <person name="Barry K."/>
            <person name="Goodstein D."/>
            <person name="Schmutz J."/>
            <person name="Leebens-Mack J."/>
            <person name="Osbourn A."/>
        </authorList>
    </citation>
    <scope>NUCLEOTIDE SEQUENCE [LARGE SCALE GENOMIC DNA]</scope>
    <source>
        <strain evidence="2">JIC</strain>
    </source>
</reference>
<dbReference type="AlphaFoldDB" id="A0AAW1KTH5"/>
<dbReference type="EMBL" id="JBDFQZ010000005">
    <property type="protein sequence ID" value="KAK9723773.1"/>
    <property type="molecule type" value="Genomic_DNA"/>
</dbReference>
<name>A0AAW1KTH5_SAPOF</name>